<comment type="cofactor">
    <cofactor evidence="10">
        <name>[4Fe-4S] cluster</name>
        <dbReference type="ChEBI" id="CHEBI:49883"/>
    </cofactor>
    <text evidence="10">Binds 1 [4Fe-4S] cluster.</text>
</comment>
<keyword evidence="8 10" id="KW-0411">Iron-sulfur</keyword>
<evidence type="ECO:0000256" key="8">
    <source>
        <dbReference type="ARBA" id="ARBA00023014"/>
    </source>
</evidence>
<feature type="binding site" evidence="11">
    <location>
        <position position="381"/>
    </location>
    <ligand>
        <name>[4Fe-4S] cluster</name>
        <dbReference type="ChEBI" id="CHEBI:49883"/>
    </ligand>
</feature>
<dbReference type="CDD" id="cd07322">
    <property type="entry name" value="PriL_PriS_Eukaryotic"/>
    <property type="match status" value="1"/>
</dbReference>
<keyword evidence="14" id="KW-1185">Reference proteome</keyword>
<comment type="similarity">
    <text evidence="1 10">Belongs to the eukaryotic-type primase large subunit family.</text>
</comment>
<evidence type="ECO:0000256" key="11">
    <source>
        <dbReference type="PIRSR" id="PIRSR009449-1"/>
    </source>
</evidence>
<feature type="binding site" evidence="11">
    <location>
        <position position="302"/>
    </location>
    <ligand>
        <name>[4Fe-4S] cluster</name>
        <dbReference type="ChEBI" id="CHEBI:49883"/>
    </ligand>
</feature>
<dbReference type="GO" id="GO:0006270">
    <property type="term" value="P:DNA replication initiation"/>
    <property type="evidence" value="ECO:0007669"/>
    <property type="project" value="UniProtKB-ARBA"/>
</dbReference>
<evidence type="ECO:0000256" key="5">
    <source>
        <dbReference type="ARBA" id="ARBA00022705"/>
    </source>
</evidence>
<accession>A0AAD5KLV8</accession>
<dbReference type="InterPro" id="IPR007238">
    <property type="entry name" value="DNA_primase_lsu_euk/arc"/>
</dbReference>
<evidence type="ECO:0000313" key="14">
    <source>
        <dbReference type="Proteomes" id="UP000820818"/>
    </source>
</evidence>
<evidence type="ECO:0000256" key="7">
    <source>
        <dbReference type="ARBA" id="ARBA00023004"/>
    </source>
</evidence>
<dbReference type="GO" id="GO:0005658">
    <property type="term" value="C:alpha DNA polymerase:primase complex"/>
    <property type="evidence" value="ECO:0007669"/>
    <property type="project" value="TreeGrafter"/>
</dbReference>
<dbReference type="GO" id="GO:0051539">
    <property type="term" value="F:4 iron, 4 sulfur cluster binding"/>
    <property type="evidence" value="ECO:0007669"/>
    <property type="project" value="UniProtKB-UniRule"/>
</dbReference>
<feature type="domain" description="DNA primase large subunit C-terminal" evidence="12">
    <location>
        <begin position="294"/>
        <end position="460"/>
    </location>
</feature>
<dbReference type="GO" id="GO:0006269">
    <property type="term" value="P:DNA replication, synthesis of primer"/>
    <property type="evidence" value="ECO:0007669"/>
    <property type="project" value="UniProtKB-KW"/>
</dbReference>
<dbReference type="PANTHER" id="PTHR10537">
    <property type="entry name" value="DNA PRIMASE LARGE SUBUNIT"/>
    <property type="match status" value="1"/>
</dbReference>
<dbReference type="InterPro" id="IPR016558">
    <property type="entry name" value="DNA_primase_lsu_euk"/>
</dbReference>
<dbReference type="PANTHER" id="PTHR10537:SF3">
    <property type="entry name" value="DNA PRIMASE LARGE SUBUNIT"/>
    <property type="match status" value="1"/>
</dbReference>
<evidence type="ECO:0000256" key="10">
    <source>
        <dbReference type="PIRNR" id="PIRNR009449"/>
    </source>
</evidence>
<dbReference type="GO" id="GO:0046872">
    <property type="term" value="F:metal ion binding"/>
    <property type="evidence" value="ECO:0007669"/>
    <property type="project" value="UniProtKB-UniRule"/>
</dbReference>
<dbReference type="Gene3D" id="1.20.930.80">
    <property type="match status" value="1"/>
</dbReference>
<proteinExistence type="inferred from homology"/>
<comment type="caution">
    <text evidence="13">The sequence shown here is derived from an EMBL/GenBank/DDBJ whole genome shotgun (WGS) entry which is preliminary data.</text>
</comment>
<organism evidence="13 14">
    <name type="scientific">Daphnia sinensis</name>
    <dbReference type="NCBI Taxonomy" id="1820382"/>
    <lineage>
        <taxon>Eukaryota</taxon>
        <taxon>Metazoa</taxon>
        <taxon>Ecdysozoa</taxon>
        <taxon>Arthropoda</taxon>
        <taxon>Crustacea</taxon>
        <taxon>Branchiopoda</taxon>
        <taxon>Diplostraca</taxon>
        <taxon>Cladocera</taxon>
        <taxon>Anomopoda</taxon>
        <taxon>Daphniidae</taxon>
        <taxon>Daphnia</taxon>
        <taxon>Daphnia similis group</taxon>
    </lineage>
</organism>
<evidence type="ECO:0000256" key="2">
    <source>
        <dbReference type="ARBA" id="ARBA00019038"/>
    </source>
</evidence>
<evidence type="ECO:0000256" key="4">
    <source>
        <dbReference type="ARBA" id="ARBA00022515"/>
    </source>
</evidence>
<dbReference type="InterPro" id="IPR058560">
    <property type="entry name" value="DNA_primase_C"/>
</dbReference>
<evidence type="ECO:0000256" key="3">
    <source>
        <dbReference type="ARBA" id="ARBA00022485"/>
    </source>
</evidence>
<comment type="function">
    <text evidence="10">DNA primase is the polymerase that synthesizes small RNA primers for the Okazaki fragments made during discontinuous DNA replication.</text>
</comment>
<keyword evidence="9 10" id="KW-0238">DNA-binding</keyword>
<evidence type="ECO:0000259" key="12">
    <source>
        <dbReference type="Pfam" id="PF04104"/>
    </source>
</evidence>
<sequence length="539" mass="63236">MEFQSPRHSARRTVKNSSKLKSEYPHSLQLYSVPPNETIGLQELEDWAVERLKVLRAIERVNLSKNARFSDDWKNALKNDLQKQNLNSWYQLSSSIKDEKMDELICKTRQKDHVSHFLLRLAYCRTEESRRWFISQETDLFRFRFSMENSEDIRVFMKENKMNFQPIPEEEKKKILTKLIHAMPFNANKIDMVEYYKVPFTEALDLVRHRKVYLQAGYAYVPNEELVSIITAMFRSHLSLAMALTMRSLPELEDDHRIRRLLNDFDKRYTGQDFNALQNKSSGAAITPEMLDGLSKQSYPLCMRHLHETLRSTHHLKHGGRIQYGLFIKGIGLSLEHSLKFWREEFSKNMDIDKFEKQYAYTIRHNYGKEGKRVNYSPHSCIKIINASVGPGENHGCPFKHFDAAVLRQKMATNRVPQPAIQEIVDLVTRHHYQIACQRYFEATHNTELDSGIQHPNQYFIESQKILNGEAKEKPKGAHKVQTIRATLPAKVEKPDTTDENDEILREGKDNHFLIFRLHGNHRTNTRFQHMIGVTIMYT</sequence>
<keyword evidence="3 10" id="KW-0004">4Fe-4S</keyword>
<reference evidence="13 14" key="1">
    <citation type="submission" date="2022-05" db="EMBL/GenBank/DDBJ databases">
        <title>A multi-omics perspective on studying reproductive biology in Daphnia sinensis.</title>
        <authorList>
            <person name="Jia J."/>
        </authorList>
    </citation>
    <scope>NUCLEOTIDE SEQUENCE [LARGE SCALE GENOMIC DNA]</scope>
    <source>
        <strain evidence="13 14">WSL</strain>
    </source>
</reference>
<dbReference type="PIRSF" id="PIRSF009449">
    <property type="entry name" value="DNA_primase_large_subunit"/>
    <property type="match status" value="1"/>
</dbReference>
<keyword evidence="5 10" id="KW-0235">DNA replication</keyword>
<evidence type="ECO:0000313" key="13">
    <source>
        <dbReference type="EMBL" id="KAI9555432.1"/>
    </source>
</evidence>
<gene>
    <name evidence="13" type="ORF">GHT06_017947</name>
</gene>
<dbReference type="EMBL" id="WJBH02000007">
    <property type="protein sequence ID" value="KAI9555432.1"/>
    <property type="molecule type" value="Genomic_DNA"/>
</dbReference>
<feature type="binding site" evidence="11">
    <location>
        <position position="437"/>
    </location>
    <ligand>
        <name>[4Fe-4S] cluster</name>
        <dbReference type="ChEBI" id="CHEBI:49883"/>
    </ligand>
</feature>
<feature type="binding site" evidence="11">
    <location>
        <position position="397"/>
    </location>
    <ligand>
        <name>[4Fe-4S] cluster</name>
        <dbReference type="ChEBI" id="CHEBI:49883"/>
    </ligand>
</feature>
<evidence type="ECO:0000256" key="6">
    <source>
        <dbReference type="ARBA" id="ARBA00022723"/>
    </source>
</evidence>
<protein>
    <recommendedName>
        <fullName evidence="2 10">DNA primase large subunit</fullName>
    </recommendedName>
</protein>
<dbReference type="GO" id="GO:0003677">
    <property type="term" value="F:DNA binding"/>
    <property type="evidence" value="ECO:0007669"/>
    <property type="project" value="UniProtKB-UniRule"/>
</dbReference>
<keyword evidence="7 10" id="KW-0408">Iron</keyword>
<dbReference type="AlphaFoldDB" id="A0AAD5KLV8"/>
<name>A0AAD5KLV8_9CRUS</name>
<keyword evidence="6 10" id="KW-0479">Metal-binding</keyword>
<evidence type="ECO:0000256" key="9">
    <source>
        <dbReference type="ARBA" id="ARBA00023125"/>
    </source>
</evidence>
<dbReference type="Pfam" id="PF26466">
    <property type="entry name" value="DNA_primase_lrg_N"/>
    <property type="match status" value="1"/>
</dbReference>
<dbReference type="Pfam" id="PF04104">
    <property type="entry name" value="DNA_primase_lrg"/>
    <property type="match status" value="1"/>
</dbReference>
<dbReference type="FunFam" id="1.20.930.80:FF:000001">
    <property type="entry name" value="DNA primase large subunit"/>
    <property type="match status" value="1"/>
</dbReference>
<keyword evidence="4 10" id="KW-0639">Primosome</keyword>
<dbReference type="Proteomes" id="UP000820818">
    <property type="component" value="Linkage Group LG7"/>
</dbReference>
<evidence type="ECO:0000256" key="1">
    <source>
        <dbReference type="ARBA" id="ARBA00010564"/>
    </source>
</evidence>